<gene>
    <name evidence="1" type="primary">I1RI73</name>
</gene>
<proteinExistence type="predicted"/>
<reference evidence="1" key="1">
    <citation type="submission" date="2019-10" db="EMBL/GenBank/DDBJ databases">
        <authorList>
            <person name="Nor Muhammad N."/>
        </authorList>
    </citation>
    <scope>NUCLEOTIDE SEQUENCE</scope>
</reference>
<dbReference type="EMBL" id="LR728836">
    <property type="protein sequence ID" value="VWP00812.1"/>
    <property type="molecule type" value="Genomic_DNA"/>
</dbReference>
<name>A0A5K1K4C9_9APHY</name>
<evidence type="ECO:0000313" key="1">
    <source>
        <dbReference type="EMBL" id="VWP00812.1"/>
    </source>
</evidence>
<organism evidence="1">
    <name type="scientific">Ganoderma boninense</name>
    <dbReference type="NCBI Taxonomy" id="34458"/>
    <lineage>
        <taxon>Eukaryota</taxon>
        <taxon>Fungi</taxon>
        <taxon>Dikarya</taxon>
        <taxon>Basidiomycota</taxon>
        <taxon>Agaricomycotina</taxon>
        <taxon>Agaricomycetes</taxon>
        <taxon>Polyporales</taxon>
        <taxon>Polyporaceae</taxon>
        <taxon>Ganoderma</taxon>
    </lineage>
</organism>
<sequence>MTFLDELIRDEIGDFIECSIHSLDSLPSSPTPNGVVTASDTITVTTPGPVEEGPNTVFLAQKFLSLVAALSNDAPHPDDLFSRFRHVLTTLLEHERLSPDQLRAFDVDYSFITRTRGLRSSLDHQHVALLALEHARNTLRDAQAQRELHETAQTVAALASAEKMFEDKRQALLGLARLARRSIRESESFNSFIFFFATYG</sequence>
<accession>A0A5K1K4C9</accession>
<dbReference type="AlphaFoldDB" id="A0A5K1K4C9"/>
<protein>
    <submittedName>
        <fullName evidence="1">Uncharacterized protein</fullName>
    </submittedName>
</protein>